<sequence length="122" mass="13379">MNNAKYVGMDRATGRGLTDIDHIRQSVADILITPMGSRPMRRAYGSLLSELLDQPQNDALRLHIMAACYSAILAWEPRVKLTGITFNTGYDGKMVIDLTGTRTDIPGALSLSIPVRSTHANH</sequence>
<evidence type="ECO:0000259" key="1">
    <source>
        <dbReference type="Pfam" id="PF04965"/>
    </source>
</evidence>
<gene>
    <name evidence="2" type="ORF">H8J20_12315</name>
</gene>
<dbReference type="AlphaFoldDB" id="A0AAW3WQH9"/>
<dbReference type="EMBL" id="JACNYO010000010">
    <property type="protein sequence ID" value="MBC3212924.1"/>
    <property type="molecule type" value="Genomic_DNA"/>
</dbReference>
<evidence type="ECO:0000313" key="3">
    <source>
        <dbReference type="Proteomes" id="UP000659084"/>
    </source>
</evidence>
<evidence type="ECO:0000313" key="2">
    <source>
        <dbReference type="EMBL" id="MBC3212924.1"/>
    </source>
</evidence>
<organism evidence="2 3">
    <name type="scientific">Serratia fonticola</name>
    <dbReference type="NCBI Taxonomy" id="47917"/>
    <lineage>
        <taxon>Bacteria</taxon>
        <taxon>Pseudomonadati</taxon>
        <taxon>Pseudomonadota</taxon>
        <taxon>Gammaproteobacteria</taxon>
        <taxon>Enterobacterales</taxon>
        <taxon>Yersiniaceae</taxon>
        <taxon>Serratia</taxon>
    </lineage>
</organism>
<comment type="caution">
    <text evidence="2">The sequence shown here is derived from an EMBL/GenBank/DDBJ whole genome shotgun (WGS) entry which is preliminary data.</text>
</comment>
<protein>
    <submittedName>
        <fullName evidence="2">GPW/gp25 family protein</fullName>
    </submittedName>
</protein>
<name>A0AAW3WQH9_SERFO</name>
<feature type="domain" description="IraD/Gp25-like" evidence="1">
    <location>
        <begin position="21"/>
        <end position="100"/>
    </location>
</feature>
<reference evidence="2" key="1">
    <citation type="submission" date="2020-08" db="EMBL/GenBank/DDBJ databases">
        <title>Food and environmental bacterial isolates.</title>
        <authorList>
            <person name="Richter L."/>
            <person name="Du Plessis E.M."/>
            <person name="Duvenage S."/>
            <person name="Allam M."/>
            <person name="Korsten L."/>
        </authorList>
    </citation>
    <scope>NUCLEOTIDE SEQUENCE</scope>
    <source>
        <strain evidence="2">UPMP2127</strain>
    </source>
</reference>
<dbReference type="Proteomes" id="UP000659084">
    <property type="component" value="Unassembled WGS sequence"/>
</dbReference>
<dbReference type="Pfam" id="PF04965">
    <property type="entry name" value="GPW_gp25"/>
    <property type="match status" value="1"/>
</dbReference>
<proteinExistence type="predicted"/>
<dbReference type="SUPFAM" id="SSF160719">
    <property type="entry name" value="gpW/gp25-like"/>
    <property type="match status" value="1"/>
</dbReference>
<dbReference type="InterPro" id="IPR007048">
    <property type="entry name" value="IraD/Gp25-like"/>
</dbReference>
<dbReference type="RefSeq" id="WP_179253086.1">
    <property type="nucleotide sequence ID" value="NZ_JACBIV010000013.1"/>
</dbReference>
<dbReference type="Gene3D" id="3.10.450.40">
    <property type="match status" value="1"/>
</dbReference>
<accession>A0AAW3WQH9</accession>